<dbReference type="PANTHER" id="PTHR46579">
    <property type="entry name" value="F5/8 TYPE C DOMAIN-CONTAINING PROTEIN-RELATED"/>
    <property type="match status" value="1"/>
</dbReference>
<dbReference type="InterPro" id="IPR009056">
    <property type="entry name" value="Cyt_c-like_dom"/>
</dbReference>
<dbReference type="AlphaFoldDB" id="A0A0C3S311"/>
<organism evidence="6 7">
    <name type="scientific">Phlebiopsis gigantea (strain 11061_1 CR5-6)</name>
    <name type="common">White-rot fungus</name>
    <name type="synonym">Peniophora gigantea</name>
    <dbReference type="NCBI Taxonomy" id="745531"/>
    <lineage>
        <taxon>Eukaryota</taxon>
        <taxon>Fungi</taxon>
        <taxon>Dikarya</taxon>
        <taxon>Basidiomycota</taxon>
        <taxon>Agaricomycotina</taxon>
        <taxon>Agaricomycetes</taxon>
        <taxon>Polyporales</taxon>
        <taxon>Phanerochaetaceae</taxon>
        <taxon>Phlebiopsis</taxon>
    </lineage>
</organism>
<feature type="compositionally biased region" description="Gly residues" evidence="4">
    <location>
        <begin position="1"/>
        <end position="10"/>
    </location>
</feature>
<keyword evidence="3" id="KW-0349">Heme</keyword>
<evidence type="ECO:0000256" key="3">
    <source>
        <dbReference type="PROSITE-ProRule" id="PRU00433"/>
    </source>
</evidence>
<evidence type="ECO:0000256" key="1">
    <source>
        <dbReference type="ARBA" id="ARBA00022723"/>
    </source>
</evidence>
<dbReference type="PROSITE" id="PS51007">
    <property type="entry name" value="CYTC"/>
    <property type="match status" value="1"/>
</dbReference>
<accession>A0A0C3S311</accession>
<evidence type="ECO:0000256" key="2">
    <source>
        <dbReference type="ARBA" id="ARBA00023004"/>
    </source>
</evidence>
<dbReference type="GO" id="GO:0046872">
    <property type="term" value="F:metal ion binding"/>
    <property type="evidence" value="ECO:0007669"/>
    <property type="project" value="UniProtKB-KW"/>
</dbReference>
<protein>
    <recommendedName>
        <fullName evidence="5">Cytochrome c domain-containing protein</fullName>
    </recommendedName>
</protein>
<sequence>MEAKMGSGGRGDVRRRNGSEPDGRRVRVILVAVCCDHPALCRMCGFGDHGTKKRFCSRCHAPLDKLHTEEGLTFNAFPARDGQEHSREAQEYAELDTKQQRDAFFAEHATRYFELSRLPYFDAVKMTIVDPMHNILLGVVKTQWYDAWIQTKTLRPETSALKTPRELDDIHEYLNAFEMPDWVARVPNDVGYPAGGSLTSDEWKAMAMVYCPIVISLIWEEWGQAAEEEYVRKLEQWEIKEARRVKRVSRGKRLADGSTEKPAPRPAKPRMHSADADNFLSLAAALKILLARSIELEELPRAQELLQTYLLGFLKLHPGQVKPNFHYITHIIDQILDYGPVYGFWTFIFERLNKMLKSYRVNNHGGGELEVTFFREYQREIRMRTMVSVLSATEMTEQMSGENTTLRACARLMHATSSEAAVRGTVASMIQEADEASNEGTRKDMLPEVQELFLHYYDTNFPAAEVVSRTTPSATSTSTNFLNDKVVYHDYAIVAGRRIKPSSPSGSQRASNSLIQLRVDGTWHQDWILTQRFCGNTYFVYAGLSHCAAALSTRIFGIFKLEVKFWAHDQYLNPYISGPPALIPVSAVIAQAARITLSKYPRDQTTIEYNNEDGSYLRREGQREQIWATIGLTRVRVKFASNLMG</sequence>
<evidence type="ECO:0000313" key="7">
    <source>
        <dbReference type="Proteomes" id="UP000053257"/>
    </source>
</evidence>
<proteinExistence type="predicted"/>
<dbReference type="GO" id="GO:0020037">
    <property type="term" value="F:heme binding"/>
    <property type="evidence" value="ECO:0007669"/>
    <property type="project" value="InterPro"/>
</dbReference>
<feature type="compositionally biased region" description="Basic and acidic residues" evidence="4">
    <location>
        <begin position="11"/>
        <end position="20"/>
    </location>
</feature>
<keyword evidence="1 3" id="KW-0479">Metal-binding</keyword>
<reference evidence="6 7" key="1">
    <citation type="journal article" date="2014" name="PLoS Genet.">
        <title>Analysis of the Phlebiopsis gigantea genome, transcriptome and secretome provides insight into its pioneer colonization strategies of wood.</title>
        <authorList>
            <person name="Hori C."/>
            <person name="Ishida T."/>
            <person name="Igarashi K."/>
            <person name="Samejima M."/>
            <person name="Suzuki H."/>
            <person name="Master E."/>
            <person name="Ferreira P."/>
            <person name="Ruiz-Duenas F.J."/>
            <person name="Held B."/>
            <person name="Canessa P."/>
            <person name="Larrondo L.F."/>
            <person name="Schmoll M."/>
            <person name="Druzhinina I.S."/>
            <person name="Kubicek C.P."/>
            <person name="Gaskell J.A."/>
            <person name="Kersten P."/>
            <person name="St John F."/>
            <person name="Glasner J."/>
            <person name="Sabat G."/>
            <person name="Splinter BonDurant S."/>
            <person name="Syed K."/>
            <person name="Yadav J."/>
            <person name="Mgbeahuruike A.C."/>
            <person name="Kovalchuk A."/>
            <person name="Asiegbu F.O."/>
            <person name="Lackner G."/>
            <person name="Hoffmeister D."/>
            <person name="Rencoret J."/>
            <person name="Gutierrez A."/>
            <person name="Sun H."/>
            <person name="Lindquist E."/>
            <person name="Barry K."/>
            <person name="Riley R."/>
            <person name="Grigoriev I.V."/>
            <person name="Henrissat B."/>
            <person name="Kues U."/>
            <person name="Berka R.M."/>
            <person name="Martinez A.T."/>
            <person name="Covert S.F."/>
            <person name="Blanchette R.A."/>
            <person name="Cullen D."/>
        </authorList>
    </citation>
    <scope>NUCLEOTIDE SEQUENCE [LARGE SCALE GENOMIC DNA]</scope>
    <source>
        <strain evidence="6 7">11061_1 CR5-6</strain>
    </source>
</reference>
<dbReference type="GO" id="GO:0009055">
    <property type="term" value="F:electron transfer activity"/>
    <property type="evidence" value="ECO:0007669"/>
    <property type="project" value="InterPro"/>
</dbReference>
<feature type="compositionally biased region" description="Basic and acidic residues" evidence="4">
    <location>
        <begin position="253"/>
        <end position="263"/>
    </location>
</feature>
<dbReference type="Proteomes" id="UP000053257">
    <property type="component" value="Unassembled WGS sequence"/>
</dbReference>
<dbReference type="HOGENOM" id="CLU_027186_0_0_1"/>
<dbReference type="STRING" id="745531.A0A0C3S311"/>
<evidence type="ECO:0000256" key="4">
    <source>
        <dbReference type="SAM" id="MobiDB-lite"/>
    </source>
</evidence>
<feature type="domain" description="Cytochrome c" evidence="5">
    <location>
        <begin position="18"/>
        <end position="178"/>
    </location>
</feature>
<dbReference type="EMBL" id="KN840697">
    <property type="protein sequence ID" value="KIP02160.1"/>
    <property type="molecule type" value="Genomic_DNA"/>
</dbReference>
<keyword evidence="2 3" id="KW-0408">Iron</keyword>
<dbReference type="OrthoDB" id="3239894at2759"/>
<feature type="region of interest" description="Disordered" evidence="4">
    <location>
        <begin position="1"/>
        <end position="20"/>
    </location>
</feature>
<dbReference type="PANTHER" id="PTHR46579:SF1">
    <property type="entry name" value="F5_8 TYPE C DOMAIN-CONTAINING PROTEIN"/>
    <property type="match status" value="1"/>
</dbReference>
<keyword evidence="7" id="KW-1185">Reference proteome</keyword>
<gene>
    <name evidence="6" type="ORF">PHLGIDRAFT_502982</name>
</gene>
<evidence type="ECO:0000259" key="5">
    <source>
        <dbReference type="PROSITE" id="PS51007"/>
    </source>
</evidence>
<name>A0A0C3S311_PHLG1</name>
<evidence type="ECO:0000313" key="6">
    <source>
        <dbReference type="EMBL" id="KIP02160.1"/>
    </source>
</evidence>
<feature type="region of interest" description="Disordered" evidence="4">
    <location>
        <begin position="250"/>
        <end position="271"/>
    </location>
</feature>